<reference evidence="3 5" key="1">
    <citation type="journal article" date="2008" name="Science">
        <title>The Physcomitrella genome reveals evolutionary insights into the conquest of land by plants.</title>
        <authorList>
            <person name="Rensing S."/>
            <person name="Lang D."/>
            <person name="Zimmer A."/>
            <person name="Terry A."/>
            <person name="Salamov A."/>
            <person name="Shapiro H."/>
            <person name="Nishiyama T."/>
            <person name="Perroud P.-F."/>
            <person name="Lindquist E."/>
            <person name="Kamisugi Y."/>
            <person name="Tanahashi T."/>
            <person name="Sakakibara K."/>
            <person name="Fujita T."/>
            <person name="Oishi K."/>
            <person name="Shin-I T."/>
            <person name="Kuroki Y."/>
            <person name="Toyoda A."/>
            <person name="Suzuki Y."/>
            <person name="Hashimoto A."/>
            <person name="Yamaguchi K."/>
            <person name="Sugano A."/>
            <person name="Kohara Y."/>
            <person name="Fujiyama A."/>
            <person name="Anterola A."/>
            <person name="Aoki S."/>
            <person name="Ashton N."/>
            <person name="Barbazuk W.B."/>
            <person name="Barker E."/>
            <person name="Bennetzen J."/>
            <person name="Bezanilla M."/>
            <person name="Blankenship R."/>
            <person name="Cho S.H."/>
            <person name="Dutcher S."/>
            <person name="Estelle M."/>
            <person name="Fawcett J.A."/>
            <person name="Gundlach H."/>
            <person name="Hanada K."/>
            <person name="Heyl A."/>
            <person name="Hicks K.A."/>
            <person name="Hugh J."/>
            <person name="Lohr M."/>
            <person name="Mayer K."/>
            <person name="Melkozernov A."/>
            <person name="Murata T."/>
            <person name="Nelson D."/>
            <person name="Pils B."/>
            <person name="Prigge M."/>
            <person name="Reiss B."/>
            <person name="Renner T."/>
            <person name="Rombauts S."/>
            <person name="Rushton P."/>
            <person name="Sanderfoot A."/>
            <person name="Schween G."/>
            <person name="Shiu S.-H."/>
            <person name="Stueber K."/>
            <person name="Theodoulou F.L."/>
            <person name="Tu H."/>
            <person name="Van de Peer Y."/>
            <person name="Verrier P.J."/>
            <person name="Waters E."/>
            <person name="Wood A."/>
            <person name="Yang L."/>
            <person name="Cove D."/>
            <person name="Cuming A."/>
            <person name="Hasebe M."/>
            <person name="Lucas S."/>
            <person name="Mishler D.B."/>
            <person name="Reski R."/>
            <person name="Grigoriev I."/>
            <person name="Quatrano R.S."/>
            <person name="Boore J.L."/>
        </authorList>
    </citation>
    <scope>NUCLEOTIDE SEQUENCE [LARGE SCALE GENOMIC DNA]</scope>
    <source>
        <strain evidence="4 5">cv. Gransden 2004</strain>
    </source>
</reference>
<dbReference type="OrthoDB" id="2016221at2759"/>
<dbReference type="Proteomes" id="UP000006727">
    <property type="component" value="Chromosome 9"/>
</dbReference>
<accession>A0A2K1K1W7</accession>
<evidence type="ECO:0000313" key="3">
    <source>
        <dbReference type="EMBL" id="PNR47766.1"/>
    </source>
</evidence>
<dbReference type="FunCoup" id="A0A2K1K1W7">
    <property type="interactions" value="2014"/>
</dbReference>
<dbReference type="EnsemblPlants" id="Pp3c9_3810V3.2">
    <property type="protein sequence ID" value="Pp3c9_3810V3.2"/>
    <property type="gene ID" value="Pp3c9_3810"/>
</dbReference>
<evidence type="ECO:0000256" key="1">
    <source>
        <dbReference type="SAM" id="MobiDB-lite"/>
    </source>
</evidence>
<dbReference type="PaxDb" id="3218-PP1S213_121V6.1"/>
<dbReference type="PANTHER" id="PTHR36334:SF1">
    <property type="entry name" value="PROTEIN, PUTATIVE (DUF2358)-RELATED"/>
    <property type="match status" value="1"/>
</dbReference>
<dbReference type="Gramene" id="Pp3c9_3810V3.1">
    <property type="protein sequence ID" value="Pp3c9_3810V3.1"/>
    <property type="gene ID" value="Pp3c9_3810"/>
</dbReference>
<feature type="transmembrane region" description="Helical" evidence="2">
    <location>
        <begin position="28"/>
        <end position="51"/>
    </location>
</feature>
<feature type="transmembrane region" description="Helical" evidence="2">
    <location>
        <begin position="329"/>
        <end position="346"/>
    </location>
</feature>
<proteinExistence type="predicted"/>
<keyword evidence="2" id="KW-0472">Membrane</keyword>
<dbReference type="Gramene" id="Pp3c9_3810V3.2">
    <property type="protein sequence ID" value="Pp3c9_3810V3.2"/>
    <property type="gene ID" value="Pp3c9_3810"/>
</dbReference>
<dbReference type="InterPro" id="IPR018790">
    <property type="entry name" value="DUF2358"/>
</dbReference>
<dbReference type="GeneID" id="112286950"/>
<dbReference type="AlphaFoldDB" id="A0A2K1K1W7"/>
<evidence type="ECO:0000256" key="2">
    <source>
        <dbReference type="SAM" id="Phobius"/>
    </source>
</evidence>
<name>A0A2K1K1W7_PHYPA</name>
<dbReference type="EnsemblPlants" id="Pp3c9_3810V3.1">
    <property type="protein sequence ID" value="Pp3c9_3810V3.1"/>
    <property type="gene ID" value="Pp3c9_3810"/>
</dbReference>
<dbReference type="RefSeq" id="XP_024385197.1">
    <property type="nucleotide sequence ID" value="XM_024529429.2"/>
</dbReference>
<dbReference type="Pfam" id="PF10184">
    <property type="entry name" value="DUF2358"/>
    <property type="match status" value="1"/>
</dbReference>
<keyword evidence="2" id="KW-1133">Transmembrane helix</keyword>
<sequence length="350" mass="37997">MWRSSSDLRAGGFALPRGFVGRGGRGCMAIAVGVAPFGALATVPAAGSVLGRSIRARKPARVTTSLRPSCHELALPSSMSHQRSRSDPFRVAADGSGRGLEDGTTTSTVDKEAEKTEVDRLMEGLSFGQLCDEFECISSPAVEKTARQLVKDIMDLREGRRSLSSFGVNVKYKDPLRSFKGRDKYRSANWISTALEKPSVAVREMKMLSTSVLNIKWTLTGTPKLPPASALGGKVVLAVNSTFTMNQISGQVVLHEDQWDLSASDPAAQAYFWTTRLAFSAVEGGKNLADGVQGMAKQLDKGQENNSIYPDPSGDPRKFFQMEDNGKDLYQIGLVIALIYLLVQFLRLTI</sequence>
<evidence type="ECO:0000313" key="5">
    <source>
        <dbReference type="Proteomes" id="UP000006727"/>
    </source>
</evidence>
<evidence type="ECO:0000313" key="4">
    <source>
        <dbReference type="EnsemblPlants" id="Pp3c9_3810V3.1"/>
    </source>
</evidence>
<gene>
    <name evidence="4" type="primary">LOC112286950</name>
    <name evidence="3" type="ORF">PHYPA_012239</name>
</gene>
<dbReference type="EMBL" id="ABEU02000009">
    <property type="protein sequence ID" value="PNR47766.1"/>
    <property type="molecule type" value="Genomic_DNA"/>
</dbReference>
<organism evidence="3">
    <name type="scientific">Physcomitrium patens</name>
    <name type="common">Spreading-leaved earth moss</name>
    <name type="synonym">Physcomitrella patens</name>
    <dbReference type="NCBI Taxonomy" id="3218"/>
    <lineage>
        <taxon>Eukaryota</taxon>
        <taxon>Viridiplantae</taxon>
        <taxon>Streptophyta</taxon>
        <taxon>Embryophyta</taxon>
        <taxon>Bryophyta</taxon>
        <taxon>Bryophytina</taxon>
        <taxon>Bryopsida</taxon>
        <taxon>Funariidae</taxon>
        <taxon>Funariales</taxon>
        <taxon>Funariaceae</taxon>
        <taxon>Physcomitrium</taxon>
    </lineage>
</organism>
<keyword evidence="5" id="KW-1185">Reference proteome</keyword>
<keyword evidence="2" id="KW-0812">Transmembrane</keyword>
<reference evidence="4" key="3">
    <citation type="submission" date="2020-12" db="UniProtKB">
        <authorList>
            <consortium name="EnsemblPlants"/>
        </authorList>
    </citation>
    <scope>IDENTIFICATION</scope>
</reference>
<protein>
    <submittedName>
        <fullName evidence="3 4">Uncharacterized protein</fullName>
    </submittedName>
</protein>
<feature type="region of interest" description="Disordered" evidence="1">
    <location>
        <begin position="73"/>
        <end position="111"/>
    </location>
</feature>
<dbReference type="OMA" id="MEIYPDP"/>
<dbReference type="KEGG" id="ppp:112286950"/>
<reference evidence="3 5" key="2">
    <citation type="journal article" date="2018" name="Plant J.">
        <title>The Physcomitrella patens chromosome-scale assembly reveals moss genome structure and evolution.</title>
        <authorList>
            <person name="Lang D."/>
            <person name="Ullrich K.K."/>
            <person name="Murat F."/>
            <person name="Fuchs J."/>
            <person name="Jenkins J."/>
            <person name="Haas F.B."/>
            <person name="Piednoel M."/>
            <person name="Gundlach H."/>
            <person name="Van Bel M."/>
            <person name="Meyberg R."/>
            <person name="Vives C."/>
            <person name="Morata J."/>
            <person name="Symeonidi A."/>
            <person name="Hiss M."/>
            <person name="Muchero W."/>
            <person name="Kamisugi Y."/>
            <person name="Saleh O."/>
            <person name="Blanc G."/>
            <person name="Decker E.L."/>
            <person name="van Gessel N."/>
            <person name="Grimwood J."/>
            <person name="Hayes R.D."/>
            <person name="Graham S.W."/>
            <person name="Gunter L.E."/>
            <person name="McDaniel S.F."/>
            <person name="Hoernstein S.N.W."/>
            <person name="Larsson A."/>
            <person name="Li F.W."/>
            <person name="Perroud P.F."/>
            <person name="Phillips J."/>
            <person name="Ranjan P."/>
            <person name="Rokshar D.S."/>
            <person name="Rothfels C.J."/>
            <person name="Schneider L."/>
            <person name="Shu S."/>
            <person name="Stevenson D.W."/>
            <person name="Thummler F."/>
            <person name="Tillich M."/>
            <person name="Villarreal Aguilar J.C."/>
            <person name="Widiez T."/>
            <person name="Wong G.K."/>
            <person name="Wymore A."/>
            <person name="Zhang Y."/>
            <person name="Zimmer A.D."/>
            <person name="Quatrano R.S."/>
            <person name="Mayer K.F.X."/>
            <person name="Goodstein D."/>
            <person name="Casacuberta J.M."/>
            <person name="Vandepoele K."/>
            <person name="Reski R."/>
            <person name="Cuming A.C."/>
            <person name="Tuskan G.A."/>
            <person name="Maumus F."/>
            <person name="Salse J."/>
            <person name="Schmutz J."/>
            <person name="Rensing S.A."/>
        </authorList>
    </citation>
    <scope>NUCLEOTIDE SEQUENCE [LARGE SCALE GENOMIC DNA]</scope>
    <source>
        <strain evidence="4 5">cv. Gransden 2004</strain>
    </source>
</reference>
<dbReference type="PANTHER" id="PTHR36334">
    <property type="entry name" value="PROTEIN, PUTATIVE (DUF2358)-RELATED"/>
    <property type="match status" value="1"/>
</dbReference>